<feature type="region of interest" description="Disordered" evidence="1">
    <location>
        <begin position="51"/>
        <end position="114"/>
    </location>
</feature>
<dbReference type="VEuPathDB" id="FungiDB:RhiirA1_471804"/>
<proteinExistence type="predicted"/>
<feature type="compositionally biased region" description="Basic and acidic residues" evidence="1">
    <location>
        <begin position="64"/>
        <end position="76"/>
    </location>
</feature>
<sequence>MYNHCHTFSYKSINYKEAGPSGLCDNEIEINYQEANEMDYYAMEYEPLSELSSDIPDDADDDDQNRPSKDSGKDNDQNIDFDDSDEEEDDDYEEINFTSPEFDNDETKLSPNLNDDVSLDKSKFCHSHPRKKKIGISTISQFAACNKCHKLYDINEIINTTEIPTCSFVNYPNHSMQRFRQMCSNLLTRNIDTERKNETEALFDIYDSRIWEEFKDDNTEPFFTKEYANRVHWIDAKHGLVPAFYKFTIFCWHNLRRYL</sequence>
<dbReference type="EMBL" id="LLXH01001689">
    <property type="protein sequence ID" value="PKC57887.1"/>
    <property type="molecule type" value="Genomic_DNA"/>
</dbReference>
<dbReference type="Proteomes" id="UP000232688">
    <property type="component" value="Unassembled WGS sequence"/>
</dbReference>
<evidence type="ECO:0000313" key="3">
    <source>
        <dbReference type="Proteomes" id="UP000232688"/>
    </source>
</evidence>
<gene>
    <name evidence="2" type="ORF">RhiirA1_471804</name>
</gene>
<protein>
    <submittedName>
        <fullName evidence="2">Uncharacterized protein</fullName>
    </submittedName>
</protein>
<evidence type="ECO:0000256" key="1">
    <source>
        <dbReference type="SAM" id="MobiDB-lite"/>
    </source>
</evidence>
<dbReference type="VEuPathDB" id="FungiDB:RhiirFUN_006108"/>
<feature type="compositionally biased region" description="Acidic residues" evidence="1">
    <location>
        <begin position="77"/>
        <end position="94"/>
    </location>
</feature>
<evidence type="ECO:0000313" key="2">
    <source>
        <dbReference type="EMBL" id="PKC57887.1"/>
    </source>
</evidence>
<dbReference type="VEuPathDB" id="FungiDB:FUN_008443"/>
<dbReference type="AlphaFoldDB" id="A0A2N0R3K0"/>
<reference evidence="2 3" key="1">
    <citation type="submission" date="2017-10" db="EMBL/GenBank/DDBJ databases">
        <title>Extensive intraspecific genome diversity in a model arbuscular mycorrhizal fungus.</title>
        <authorList>
            <person name="Chen E.C.H."/>
            <person name="Morin E."/>
            <person name="Baudet D."/>
            <person name="Noel J."/>
            <person name="Ndikumana S."/>
            <person name="Charron P."/>
            <person name="St-Onge C."/>
            <person name="Giorgi J."/>
            <person name="Grigoriev I.V."/>
            <person name="Roux C."/>
            <person name="Martin F.M."/>
            <person name="Corradi N."/>
        </authorList>
    </citation>
    <scope>NUCLEOTIDE SEQUENCE [LARGE SCALE GENOMIC DNA]</scope>
    <source>
        <strain evidence="2 3">A1</strain>
    </source>
</reference>
<comment type="caution">
    <text evidence="2">The sequence shown here is derived from an EMBL/GenBank/DDBJ whole genome shotgun (WGS) entry which is preliminary data.</text>
</comment>
<name>A0A2N0R3K0_9GLOM</name>
<organism evidence="2 3">
    <name type="scientific">Rhizophagus irregularis</name>
    <dbReference type="NCBI Taxonomy" id="588596"/>
    <lineage>
        <taxon>Eukaryota</taxon>
        <taxon>Fungi</taxon>
        <taxon>Fungi incertae sedis</taxon>
        <taxon>Mucoromycota</taxon>
        <taxon>Glomeromycotina</taxon>
        <taxon>Glomeromycetes</taxon>
        <taxon>Glomerales</taxon>
        <taxon>Glomeraceae</taxon>
        <taxon>Rhizophagus</taxon>
    </lineage>
</organism>
<accession>A0A2N0R3K0</accession>
<reference evidence="2 3" key="2">
    <citation type="submission" date="2017-10" db="EMBL/GenBank/DDBJ databases">
        <title>Genome analyses suggest a sexual origin of heterokaryosis in a supposedly ancient asexual fungus.</title>
        <authorList>
            <person name="Corradi N."/>
            <person name="Sedzielewska K."/>
            <person name="Noel J."/>
            <person name="Charron P."/>
            <person name="Farinelli L."/>
            <person name="Marton T."/>
            <person name="Kruger M."/>
            <person name="Pelin A."/>
            <person name="Brachmann A."/>
            <person name="Corradi N."/>
        </authorList>
    </citation>
    <scope>NUCLEOTIDE SEQUENCE [LARGE SCALE GENOMIC DNA]</scope>
    <source>
        <strain evidence="2 3">A1</strain>
    </source>
</reference>